<proteinExistence type="predicted"/>
<evidence type="ECO:0000256" key="1">
    <source>
        <dbReference type="SAM" id="Coils"/>
    </source>
</evidence>
<sequence length="527" mass="63079">MTENLQHSQEVIKSLYENYKDDIFIVNKLNVFIQQLEHNLETAKREREEKLNKQQDMENYREEFINNFLETNYFYYCSTSELFFKYDGLNFKVSTENIVINDVLSAVTKSKVLLPCKQRTKTSVVKKIKEQDIKQSIPESVTIQNVLESLTPMFFRNKAEAKYFLSVIGDNILKKPLNLTHFINPNAKQFIRVLNNQCQKYFEVDLQNTLKYKYKDHEYGNCRILSINESINNENLWNTMLDKQSLNILCVACHYSDRYGDSDTFVKSHCHDSKLTDKIMYIANTDSDKLINEFVDTNIDKDQTQIIQNKTNKNTLITWKNMQYLWKQFLERKNIPSIIFMNSLKGKLIVMFQEYYDTDSDCFYHLCSKNLPSIQKFIDFWNTQMEIEITETDLEIDELLTLFKKWSNISINEEQMIDLLTYYFPTIEIDDGKYIQGMKCKLWDKPGDISFVLNAYRNTMKEKYIESNFTQHISLYDLYIHYCRAMHTISHKLIANKMYFEKQVNESFQEYIIDNKFLKNDWYMQDW</sequence>
<dbReference type="EMBL" id="MN740222">
    <property type="protein sequence ID" value="QHT94486.1"/>
    <property type="molecule type" value="Genomic_DNA"/>
</dbReference>
<reference evidence="2" key="1">
    <citation type="journal article" date="2020" name="Nature">
        <title>Giant virus diversity and host interactions through global metagenomics.</title>
        <authorList>
            <person name="Schulz F."/>
            <person name="Roux S."/>
            <person name="Paez-Espino D."/>
            <person name="Jungbluth S."/>
            <person name="Walsh D.A."/>
            <person name="Denef V.J."/>
            <person name="McMahon K.D."/>
            <person name="Konstantinidis K.T."/>
            <person name="Eloe-Fadrosh E.A."/>
            <person name="Kyrpides N.C."/>
            <person name="Woyke T."/>
        </authorList>
    </citation>
    <scope>NUCLEOTIDE SEQUENCE</scope>
    <source>
        <strain evidence="2">GVMAG-M-3300024258-28</strain>
    </source>
</reference>
<organism evidence="2">
    <name type="scientific">viral metagenome</name>
    <dbReference type="NCBI Taxonomy" id="1070528"/>
    <lineage>
        <taxon>unclassified sequences</taxon>
        <taxon>metagenomes</taxon>
        <taxon>organismal metagenomes</taxon>
    </lineage>
</organism>
<evidence type="ECO:0000313" key="2">
    <source>
        <dbReference type="EMBL" id="QHT94486.1"/>
    </source>
</evidence>
<name>A0A6C0IPW0_9ZZZZ</name>
<dbReference type="AlphaFoldDB" id="A0A6C0IPW0"/>
<feature type="coiled-coil region" evidence="1">
    <location>
        <begin position="26"/>
        <end position="63"/>
    </location>
</feature>
<keyword evidence="1" id="KW-0175">Coiled coil</keyword>
<accession>A0A6C0IPW0</accession>
<protein>
    <submittedName>
        <fullName evidence="2">Uncharacterized protein</fullName>
    </submittedName>
</protein>